<organism evidence="2 3">
    <name type="scientific">Phaseolus angularis</name>
    <name type="common">Azuki bean</name>
    <name type="synonym">Vigna angularis</name>
    <dbReference type="NCBI Taxonomy" id="3914"/>
    <lineage>
        <taxon>Eukaryota</taxon>
        <taxon>Viridiplantae</taxon>
        <taxon>Streptophyta</taxon>
        <taxon>Embryophyta</taxon>
        <taxon>Tracheophyta</taxon>
        <taxon>Spermatophyta</taxon>
        <taxon>Magnoliopsida</taxon>
        <taxon>eudicotyledons</taxon>
        <taxon>Gunneridae</taxon>
        <taxon>Pentapetalae</taxon>
        <taxon>rosids</taxon>
        <taxon>fabids</taxon>
        <taxon>Fabales</taxon>
        <taxon>Fabaceae</taxon>
        <taxon>Papilionoideae</taxon>
        <taxon>50 kb inversion clade</taxon>
        <taxon>NPAAA clade</taxon>
        <taxon>indigoferoid/millettioid clade</taxon>
        <taxon>Phaseoleae</taxon>
        <taxon>Vigna</taxon>
    </lineage>
</organism>
<dbReference type="EMBL" id="CM003377">
    <property type="protein sequence ID" value="KOM47091.1"/>
    <property type="molecule type" value="Genomic_DNA"/>
</dbReference>
<feature type="chain" id="PRO_5005596020" evidence="1">
    <location>
        <begin position="25"/>
        <end position="159"/>
    </location>
</feature>
<dbReference type="Proteomes" id="UP000053144">
    <property type="component" value="Chromosome 7"/>
</dbReference>
<dbReference type="Gramene" id="KOM47091">
    <property type="protein sequence ID" value="KOM47091"/>
    <property type="gene ID" value="LR48_Vigan07g079500"/>
</dbReference>
<dbReference type="STRING" id="3914.A0A0L9UWJ1"/>
<evidence type="ECO:0000313" key="2">
    <source>
        <dbReference type="EMBL" id="KOM47091.1"/>
    </source>
</evidence>
<sequence length="159" mass="18238">MKFLFSTIIILWGIRDLLVVHVLANSRFLEEMYSFDRNPRVTYKYDRMGEVQKQCASMLSASYELRYEYSVTGMKGGFSFVNGDWRQDGDVDLDHRLKKSIPINGFMVIGIARDGNLWTMHLIEILGFVYGPAILSFQSPLKGFILNQGKLVGKGYYVC</sequence>
<name>A0A0L9UWJ1_PHAAN</name>
<dbReference type="AlphaFoldDB" id="A0A0L9UWJ1"/>
<reference evidence="3" key="1">
    <citation type="journal article" date="2015" name="Proc. Natl. Acad. Sci. U.S.A.">
        <title>Genome sequencing of adzuki bean (Vigna angularis) provides insight into high starch and low fat accumulation and domestication.</title>
        <authorList>
            <person name="Yang K."/>
            <person name="Tian Z."/>
            <person name="Chen C."/>
            <person name="Luo L."/>
            <person name="Zhao B."/>
            <person name="Wang Z."/>
            <person name="Yu L."/>
            <person name="Li Y."/>
            <person name="Sun Y."/>
            <person name="Li W."/>
            <person name="Chen Y."/>
            <person name="Li Y."/>
            <person name="Zhang Y."/>
            <person name="Ai D."/>
            <person name="Zhao J."/>
            <person name="Shang C."/>
            <person name="Ma Y."/>
            <person name="Wu B."/>
            <person name="Wang M."/>
            <person name="Gao L."/>
            <person name="Sun D."/>
            <person name="Zhang P."/>
            <person name="Guo F."/>
            <person name="Wang W."/>
            <person name="Li Y."/>
            <person name="Wang J."/>
            <person name="Varshney R.K."/>
            <person name="Wang J."/>
            <person name="Ling H.Q."/>
            <person name="Wan P."/>
        </authorList>
    </citation>
    <scope>NUCLEOTIDE SEQUENCE</scope>
    <source>
        <strain evidence="3">cv. Jingnong 6</strain>
    </source>
</reference>
<keyword evidence="1" id="KW-0732">Signal</keyword>
<proteinExistence type="predicted"/>
<gene>
    <name evidence="2" type="ORF">LR48_Vigan07g079500</name>
</gene>
<protein>
    <submittedName>
        <fullName evidence="2">Uncharacterized protein</fullName>
    </submittedName>
</protein>
<evidence type="ECO:0000256" key="1">
    <source>
        <dbReference type="SAM" id="SignalP"/>
    </source>
</evidence>
<evidence type="ECO:0000313" key="3">
    <source>
        <dbReference type="Proteomes" id="UP000053144"/>
    </source>
</evidence>
<feature type="signal peptide" evidence="1">
    <location>
        <begin position="1"/>
        <end position="24"/>
    </location>
</feature>
<accession>A0A0L9UWJ1</accession>